<dbReference type="Gene3D" id="3.90.320.10">
    <property type="match status" value="1"/>
</dbReference>
<dbReference type="GO" id="GO:0004386">
    <property type="term" value="F:helicase activity"/>
    <property type="evidence" value="ECO:0007669"/>
    <property type="project" value="UniProtKB-KW"/>
</dbReference>
<protein>
    <recommendedName>
        <fullName evidence="9">PD-(D/E)XK endonuclease-like domain-containing protein</fullName>
    </recommendedName>
</protein>
<sequence>MIELIDVMKGSYSRLQLFEKCQKAFYYKYVKGIEYSTPAMEFGRIIHEELAKFLTTGVEGENVKQFLTQKVRHYAGVHPEYVEFELKFTSPSGTEYTAVIDLFDNRTSKVLDWKTSWQKSSDVKQLYLYANALKQNGYEPRYLSFFYLRYNEEIETELDQNKLVETLDWISIIEDIMNEKVFLYSMSGDEEEFEKNYSSCKGCPYSAICLGENITDKQKALELAKYIEELEAKLNAAKDALKTYLEETGEELVTDSGVWRLTPVNSFSFDTRKVWEYIKSVGKDPIEFANFTATNLKKLKLTDDVLEQLGERKITYQLKKVKKQG</sequence>
<keyword evidence="11" id="KW-1185">Reference proteome</keyword>
<dbReference type="OrthoDB" id="5413799at2"/>
<evidence type="ECO:0000313" key="10">
    <source>
        <dbReference type="EMBL" id="ADQ45594.1"/>
    </source>
</evidence>
<evidence type="ECO:0000256" key="4">
    <source>
        <dbReference type="ARBA" id="ARBA00022806"/>
    </source>
</evidence>
<dbReference type="KEGG" id="ckn:Calkro_0703"/>
<accession>E4SEV7</accession>
<evidence type="ECO:0000313" key="11">
    <source>
        <dbReference type="Proteomes" id="UP000006835"/>
    </source>
</evidence>
<name>E4SEV7_CALK2</name>
<evidence type="ECO:0000256" key="6">
    <source>
        <dbReference type="ARBA" id="ARBA00023125"/>
    </source>
</evidence>
<dbReference type="EMBL" id="CP002330">
    <property type="protein sequence ID" value="ADQ45594.1"/>
    <property type="molecule type" value="Genomic_DNA"/>
</dbReference>
<keyword evidence="1" id="KW-0547">Nucleotide-binding</keyword>
<keyword evidence="7" id="KW-0234">DNA repair</keyword>
<evidence type="ECO:0000256" key="7">
    <source>
        <dbReference type="ARBA" id="ARBA00023204"/>
    </source>
</evidence>
<reference evidence="10 11" key="2">
    <citation type="journal article" date="2011" name="J. Bacteriol.">
        <title>Complete genome sequences for the anaerobic, extremely thermophilic plant biomass-degrading bacteria Caldicellulosiruptor hydrothermalis, Caldicellulosiruptor kristjanssonii, Caldicellulosiruptor kronotskyensis, Caldicellulosiruptor owensenis, and Caldicellulosiruptor lactoaceticus.</title>
        <authorList>
            <person name="Blumer-Schuette S.E."/>
            <person name="Ozdemir I."/>
            <person name="Mistry D."/>
            <person name="Lucas S."/>
            <person name="Lapidus A."/>
            <person name="Cheng J.F."/>
            <person name="Goodwin L.A."/>
            <person name="Pitluck S."/>
            <person name="Land M.L."/>
            <person name="Hauser L.J."/>
            <person name="Woyke T."/>
            <person name="Mikhailova N."/>
            <person name="Pati A."/>
            <person name="Kyrpides N.C."/>
            <person name="Ivanova N."/>
            <person name="Detter J.C."/>
            <person name="Walston-Davenport K."/>
            <person name="Han S."/>
            <person name="Adams M.W."/>
            <person name="Kelly R.M."/>
        </authorList>
    </citation>
    <scope>NUCLEOTIDE SEQUENCE [LARGE SCALE GENOMIC DNA]</scope>
    <source>
        <strain evidence="11">DSM 18902 / VKM B-2412 / 2002</strain>
    </source>
</reference>
<dbReference type="InterPro" id="IPR011604">
    <property type="entry name" value="PDDEXK-like_dom_sf"/>
</dbReference>
<dbReference type="GO" id="GO:0005524">
    <property type="term" value="F:ATP binding"/>
    <property type="evidence" value="ECO:0007669"/>
    <property type="project" value="UniProtKB-KW"/>
</dbReference>
<dbReference type="RefSeq" id="WP_013429742.1">
    <property type="nucleotide sequence ID" value="NC_014720.1"/>
</dbReference>
<keyword evidence="6" id="KW-0238">DNA-binding</keyword>
<evidence type="ECO:0000259" key="9">
    <source>
        <dbReference type="Pfam" id="PF12705"/>
    </source>
</evidence>
<proteinExistence type="predicted"/>
<evidence type="ECO:0000256" key="5">
    <source>
        <dbReference type="ARBA" id="ARBA00022840"/>
    </source>
</evidence>
<dbReference type="Proteomes" id="UP000006835">
    <property type="component" value="Chromosome"/>
</dbReference>
<evidence type="ECO:0000256" key="3">
    <source>
        <dbReference type="ARBA" id="ARBA00022801"/>
    </source>
</evidence>
<keyword evidence="2" id="KW-0227">DNA damage</keyword>
<reference key="1">
    <citation type="submission" date="2010-11" db="EMBL/GenBank/DDBJ databases">
        <title>Complete sequence of Caldicellulosiruptor kronotskyensis 2002.</title>
        <authorList>
            <consortium name="US DOE Joint Genome Institute"/>
            <person name="Lucas S."/>
            <person name="Copeland A."/>
            <person name="Lapidus A."/>
            <person name="Cheng J.-F."/>
            <person name="Bruce D."/>
            <person name="Goodwin L."/>
            <person name="Pitluck S."/>
            <person name="Davenport K."/>
            <person name="Detter J.C."/>
            <person name="Han C."/>
            <person name="Tapia R."/>
            <person name="Land M."/>
            <person name="Hauser L."/>
            <person name="Jeffries C."/>
            <person name="Kyrpides N."/>
            <person name="Ivanova N."/>
            <person name="Mikhailova N."/>
            <person name="Blumer-Schuette S.E."/>
            <person name="Kelly R.M."/>
            <person name="Woyke T."/>
        </authorList>
    </citation>
    <scope>NUCLEOTIDE SEQUENCE</scope>
    <source>
        <strain>2002</strain>
    </source>
</reference>
<evidence type="ECO:0000256" key="2">
    <source>
        <dbReference type="ARBA" id="ARBA00022763"/>
    </source>
</evidence>
<dbReference type="GO" id="GO:0003677">
    <property type="term" value="F:DNA binding"/>
    <property type="evidence" value="ECO:0007669"/>
    <property type="project" value="UniProtKB-KW"/>
</dbReference>
<keyword evidence="3" id="KW-0378">Hydrolase</keyword>
<keyword evidence="8" id="KW-0175">Coiled coil</keyword>
<keyword evidence="4" id="KW-0347">Helicase</keyword>
<dbReference type="HOGENOM" id="CLU_865172_0_0_9"/>
<feature type="domain" description="PD-(D/E)XK endonuclease-like" evidence="9">
    <location>
        <begin position="11"/>
        <end position="71"/>
    </location>
</feature>
<feature type="domain" description="PD-(D/E)XK endonuclease-like" evidence="9">
    <location>
        <begin position="72"/>
        <end position="209"/>
    </location>
</feature>
<feature type="coiled-coil region" evidence="8">
    <location>
        <begin position="220"/>
        <end position="247"/>
    </location>
</feature>
<evidence type="ECO:0000256" key="8">
    <source>
        <dbReference type="SAM" id="Coils"/>
    </source>
</evidence>
<dbReference type="PATRIC" id="fig|632348.3.peg.746"/>
<keyword evidence="5" id="KW-0067">ATP-binding</keyword>
<evidence type="ECO:0000256" key="1">
    <source>
        <dbReference type="ARBA" id="ARBA00022741"/>
    </source>
</evidence>
<organism evidence="10 11">
    <name type="scientific">Caldicellulosiruptor kronotskyensis (strain DSM 18902 / VKM B-2412 / 2002)</name>
    <dbReference type="NCBI Taxonomy" id="632348"/>
    <lineage>
        <taxon>Bacteria</taxon>
        <taxon>Bacillati</taxon>
        <taxon>Bacillota</taxon>
        <taxon>Bacillota incertae sedis</taxon>
        <taxon>Caldicellulosiruptorales</taxon>
        <taxon>Caldicellulosiruptoraceae</taxon>
        <taxon>Caldicellulosiruptor</taxon>
    </lineage>
</organism>
<dbReference type="InterPro" id="IPR038726">
    <property type="entry name" value="PDDEXK_AddAB-type"/>
</dbReference>
<dbReference type="Pfam" id="PF12705">
    <property type="entry name" value="PDDEXK_1"/>
    <property type="match status" value="2"/>
</dbReference>
<dbReference type="AlphaFoldDB" id="E4SEV7"/>
<gene>
    <name evidence="10" type="ordered locus">Calkro_0703</name>
</gene>
<dbReference type="GO" id="GO:0006281">
    <property type="term" value="P:DNA repair"/>
    <property type="evidence" value="ECO:0007669"/>
    <property type="project" value="UniProtKB-KW"/>
</dbReference>
<dbReference type="GO" id="GO:0016787">
    <property type="term" value="F:hydrolase activity"/>
    <property type="evidence" value="ECO:0007669"/>
    <property type="project" value="UniProtKB-KW"/>
</dbReference>